<evidence type="ECO:0000313" key="1">
    <source>
        <dbReference type="EnsemblMetazoa" id="Aqu2.1.33341_001"/>
    </source>
</evidence>
<dbReference type="InParanoid" id="A0A1X7V064"/>
<proteinExistence type="predicted"/>
<dbReference type="AlphaFoldDB" id="A0A1X7V064"/>
<organism evidence="1">
    <name type="scientific">Amphimedon queenslandica</name>
    <name type="common">Sponge</name>
    <dbReference type="NCBI Taxonomy" id="400682"/>
    <lineage>
        <taxon>Eukaryota</taxon>
        <taxon>Metazoa</taxon>
        <taxon>Porifera</taxon>
        <taxon>Demospongiae</taxon>
        <taxon>Heteroscleromorpha</taxon>
        <taxon>Haplosclerida</taxon>
        <taxon>Niphatidae</taxon>
        <taxon>Amphimedon</taxon>
    </lineage>
</organism>
<reference evidence="1" key="1">
    <citation type="submission" date="2017-05" db="UniProtKB">
        <authorList>
            <consortium name="EnsemblMetazoa"/>
        </authorList>
    </citation>
    <scope>IDENTIFICATION</scope>
</reference>
<protein>
    <submittedName>
        <fullName evidence="1">Uncharacterized protein</fullName>
    </submittedName>
</protein>
<name>A0A1X7V064_AMPQE</name>
<sequence>MTNWDLVLPSSHSNFNREISMKNHTTGSGEDHISKRVSLWQTKLSTHLELFTYN</sequence>
<accession>A0A1X7V064</accession>
<dbReference type="EnsemblMetazoa" id="Aqu2.1.33341_001">
    <property type="protein sequence ID" value="Aqu2.1.33341_001"/>
    <property type="gene ID" value="Aqu2.1.33341"/>
</dbReference>